<evidence type="ECO:0000256" key="1">
    <source>
        <dbReference type="ARBA" id="ARBA00007692"/>
    </source>
</evidence>
<keyword evidence="4" id="KW-1185">Reference proteome</keyword>
<comment type="similarity">
    <text evidence="1">Belongs to the mTERF family.</text>
</comment>
<feature type="non-terminal residue" evidence="3">
    <location>
        <position position="1"/>
    </location>
</feature>
<dbReference type="PANTHER" id="PTHR13068">
    <property type="entry name" value="CGI-12 PROTEIN-RELATED"/>
    <property type="match status" value="1"/>
</dbReference>
<dbReference type="PANTHER" id="PTHR13068:SF173">
    <property type="entry name" value="EMB|CAB62602.1"/>
    <property type="match status" value="1"/>
</dbReference>
<evidence type="ECO:0000313" key="3">
    <source>
        <dbReference type="EMBL" id="CAK9104785.1"/>
    </source>
</evidence>
<dbReference type="InterPro" id="IPR038538">
    <property type="entry name" value="MTERF_sf"/>
</dbReference>
<evidence type="ECO:0000256" key="2">
    <source>
        <dbReference type="ARBA" id="ARBA00022946"/>
    </source>
</evidence>
<accession>A0ABP0RYM8</accession>
<comment type="caution">
    <text evidence="3">The sequence shown here is derived from an EMBL/GenBank/DDBJ whole genome shotgun (WGS) entry which is preliminary data.</text>
</comment>
<protein>
    <recommendedName>
        <fullName evidence="5">mTERF domain-containing protein 1, mitochondrial</fullName>
    </recommendedName>
</protein>
<keyword evidence="2" id="KW-0809">Transit peptide</keyword>
<name>A0ABP0RYM8_9DINO</name>
<dbReference type="EMBL" id="CAXAMN010026655">
    <property type="protein sequence ID" value="CAK9104785.1"/>
    <property type="molecule type" value="Genomic_DNA"/>
</dbReference>
<dbReference type="Proteomes" id="UP001642484">
    <property type="component" value="Unassembled WGS sequence"/>
</dbReference>
<dbReference type="Pfam" id="PF02536">
    <property type="entry name" value="mTERF"/>
    <property type="match status" value="1"/>
</dbReference>
<evidence type="ECO:0000313" key="4">
    <source>
        <dbReference type="Proteomes" id="UP001642484"/>
    </source>
</evidence>
<proteinExistence type="inferred from homology"/>
<reference evidence="3 4" key="1">
    <citation type="submission" date="2024-02" db="EMBL/GenBank/DDBJ databases">
        <authorList>
            <person name="Chen Y."/>
            <person name="Shah S."/>
            <person name="Dougan E. K."/>
            <person name="Thang M."/>
            <person name="Chan C."/>
        </authorList>
    </citation>
    <scope>NUCLEOTIDE SEQUENCE [LARGE SCALE GENOMIC DNA]</scope>
</reference>
<dbReference type="InterPro" id="IPR003690">
    <property type="entry name" value="MTERF"/>
</dbReference>
<organism evidence="3 4">
    <name type="scientific">Durusdinium trenchii</name>
    <dbReference type="NCBI Taxonomy" id="1381693"/>
    <lineage>
        <taxon>Eukaryota</taxon>
        <taxon>Sar</taxon>
        <taxon>Alveolata</taxon>
        <taxon>Dinophyceae</taxon>
        <taxon>Suessiales</taxon>
        <taxon>Symbiodiniaceae</taxon>
        <taxon>Durusdinium</taxon>
    </lineage>
</organism>
<dbReference type="Gene3D" id="1.25.70.10">
    <property type="entry name" value="Transcription termination factor 3, mitochondrial"/>
    <property type="match status" value="1"/>
</dbReference>
<evidence type="ECO:0008006" key="5">
    <source>
        <dbReference type="Google" id="ProtNLM"/>
    </source>
</evidence>
<gene>
    <name evidence="3" type="ORF">CCMP2556_LOCUS49089</name>
</gene>
<dbReference type="SMART" id="SM00733">
    <property type="entry name" value="Mterf"/>
    <property type="match status" value="7"/>
</dbReference>
<sequence length="550" mass="60461">DCYATLVRSSAAAMRVAARCLQQRFSSRSTTVCPIWWQQGWSRQRAGSVAEAELLAPLGELLMPNTPILELFRSFPSPPGWAGHYLEPDLTAHGVLKSQQAALFIEYDGYWRHGEKAGIDMDQLKNAALLDFAPTGSKVIRISHTPYKSVKFQSDKAILQICVDVWRQGDSKRRSDALHGVLEQMLDAFQEVLDPKTLRQLQMQRDTGTIHVSNFARSVAEAAAMARGRNSVKEISAFLDGEGFSRKNVDLMLKGPLSGCRCIQTNLQPKLKWLRQLGLSHEQVAKAVTICPAILGYSVEQNLKPTVQWLLGLGLNKTQVAKAVATFPAILGCSIEQNLKPTIQWLLGLGLNKTQVAKAVATFPAILGYSIEQNLKPTIQWLLGLGLNKTQVAKAVACKPQVLGYSIKQNLKPTAQWLLDLGLSKSQVAKVVAAFPAILGYSIEQNLKPTIQWLLDVGLSKSGVASAVASFPNFLGLSIDKSLQPKYSLLVAAFGPTGAGQFIARNPRILSYSQRRLNERLSVLANRNETEKLASVMSLTMPAFEKRFSR</sequence>